<dbReference type="PANTHER" id="PTHR33988:SF3">
    <property type="entry name" value="ENDORIBONUCLEASE TOXIN CHPB-RELATED"/>
    <property type="match status" value="1"/>
</dbReference>
<comment type="caution">
    <text evidence="1">The sequence shown here is derived from an EMBL/GenBank/DDBJ whole genome shotgun (WGS) entry which is preliminary data.</text>
</comment>
<dbReference type="SUPFAM" id="SSF50118">
    <property type="entry name" value="Cell growth inhibitor/plasmid maintenance toxic component"/>
    <property type="match status" value="1"/>
</dbReference>
<dbReference type="PANTHER" id="PTHR33988">
    <property type="entry name" value="ENDORIBONUCLEASE MAZF-RELATED"/>
    <property type="match status" value="1"/>
</dbReference>
<accession>A0A430REA5</accession>
<reference evidence="1 2" key="1">
    <citation type="journal article" date="2019" name="Extremophiles">
        <title>Biogeography of thermophiles and predominance of Thermus scotoductus in domestic water heaters.</title>
        <authorList>
            <person name="Wilpiszeski R.L."/>
            <person name="Zhang Z."/>
            <person name="House C.H."/>
        </authorList>
    </citation>
    <scope>NUCLEOTIDE SEQUENCE [LARGE SCALE GENOMIC DNA]</scope>
    <source>
        <strain evidence="1 2">34_S34</strain>
    </source>
</reference>
<dbReference type="GO" id="GO:0004521">
    <property type="term" value="F:RNA endonuclease activity"/>
    <property type="evidence" value="ECO:0007669"/>
    <property type="project" value="TreeGrafter"/>
</dbReference>
<dbReference type="Proteomes" id="UP000286734">
    <property type="component" value="Unassembled WGS sequence"/>
</dbReference>
<keyword evidence="1" id="KW-0255">Endonuclease</keyword>
<dbReference type="GO" id="GO:0003677">
    <property type="term" value="F:DNA binding"/>
    <property type="evidence" value="ECO:0007669"/>
    <property type="project" value="InterPro"/>
</dbReference>
<keyword evidence="1" id="KW-0540">Nuclease</keyword>
<dbReference type="NCBIfam" id="NF007386">
    <property type="entry name" value="PRK09907.1"/>
    <property type="match status" value="1"/>
</dbReference>
<proteinExistence type="predicted"/>
<dbReference type="Pfam" id="PF02452">
    <property type="entry name" value="PemK_toxin"/>
    <property type="match status" value="1"/>
</dbReference>
<organism evidence="1 2">
    <name type="scientific">Thermus scotoductus</name>
    <dbReference type="NCBI Taxonomy" id="37636"/>
    <lineage>
        <taxon>Bacteria</taxon>
        <taxon>Thermotogati</taxon>
        <taxon>Deinococcota</taxon>
        <taxon>Deinococci</taxon>
        <taxon>Thermales</taxon>
        <taxon>Thermaceae</taxon>
        <taxon>Thermus</taxon>
    </lineage>
</organism>
<dbReference type="GO" id="GO:0016075">
    <property type="term" value="P:rRNA catabolic process"/>
    <property type="evidence" value="ECO:0007669"/>
    <property type="project" value="TreeGrafter"/>
</dbReference>
<dbReference type="AlphaFoldDB" id="A0A430REA5"/>
<sequence>MSFVPDRGDLVWLDFDPQAGHEHGRRRPALTLSPRAYNAKVGLALFCPITSRVKGYPFEVSLPQGLPVVGVVLADQVRSLDYQARRAEFIARAPEEVVRLVLTRIRLLLE</sequence>
<dbReference type="Gene3D" id="2.30.30.110">
    <property type="match status" value="1"/>
</dbReference>
<dbReference type="InterPro" id="IPR011067">
    <property type="entry name" value="Plasmid_toxin/cell-grow_inhib"/>
</dbReference>
<dbReference type="RefSeq" id="WP_126200151.1">
    <property type="nucleotide sequence ID" value="NZ_PELP01000100.1"/>
</dbReference>
<protein>
    <submittedName>
        <fullName evidence="1">mRNA-degrading endonuclease</fullName>
    </submittedName>
</protein>
<evidence type="ECO:0000313" key="1">
    <source>
        <dbReference type="EMBL" id="RTH05785.1"/>
    </source>
</evidence>
<dbReference type="GO" id="GO:0006402">
    <property type="term" value="P:mRNA catabolic process"/>
    <property type="evidence" value="ECO:0007669"/>
    <property type="project" value="TreeGrafter"/>
</dbReference>
<dbReference type="EMBL" id="PELP01000100">
    <property type="protein sequence ID" value="RTH05785.1"/>
    <property type="molecule type" value="Genomic_DNA"/>
</dbReference>
<evidence type="ECO:0000313" key="2">
    <source>
        <dbReference type="Proteomes" id="UP000286734"/>
    </source>
</evidence>
<name>A0A430REA5_THESC</name>
<gene>
    <name evidence="1" type="ORF">CSW47_04470</name>
</gene>
<keyword evidence="1" id="KW-0378">Hydrolase</keyword>
<dbReference type="InterPro" id="IPR003477">
    <property type="entry name" value="PemK-like"/>
</dbReference>